<name>A0A0D2RD95_GOSRA</name>
<dbReference type="GO" id="GO:0005634">
    <property type="term" value="C:nucleus"/>
    <property type="evidence" value="ECO:0007669"/>
    <property type="project" value="UniProtKB-SubCell"/>
</dbReference>
<accession>A0A0D2RD95</accession>
<feature type="region of interest" description="Disordered" evidence="7">
    <location>
        <begin position="270"/>
        <end position="350"/>
    </location>
</feature>
<dbReference type="PANTHER" id="PTHR31499:SF83">
    <property type="entry name" value="MYB FAMILY TRANSCRIPTION FACTOR PHL7-LIKE ISOFORM X2"/>
    <property type="match status" value="1"/>
</dbReference>
<dbReference type="Proteomes" id="UP000032304">
    <property type="component" value="Chromosome 10"/>
</dbReference>
<feature type="region of interest" description="Disordered" evidence="7">
    <location>
        <begin position="389"/>
        <end position="413"/>
    </location>
</feature>
<dbReference type="Pfam" id="PF14379">
    <property type="entry name" value="Myb_CC_LHEQLE"/>
    <property type="match status" value="2"/>
</dbReference>
<dbReference type="FunFam" id="1.10.10.60:FF:000002">
    <property type="entry name" value="Myb family transcription factor"/>
    <property type="match status" value="1"/>
</dbReference>
<dbReference type="InterPro" id="IPR017930">
    <property type="entry name" value="Myb_dom"/>
</dbReference>
<keyword evidence="8" id="KW-1133">Transmembrane helix</keyword>
<dbReference type="NCBIfam" id="TIGR01557">
    <property type="entry name" value="myb_SHAQKYF"/>
    <property type="match status" value="1"/>
</dbReference>
<dbReference type="PANTHER" id="PTHR31499">
    <property type="entry name" value="MYB FAMILY TRANSCRIPTION FACTOR PHL11"/>
    <property type="match status" value="1"/>
</dbReference>
<feature type="transmembrane region" description="Helical" evidence="8">
    <location>
        <begin position="203"/>
        <end position="221"/>
    </location>
</feature>
<dbReference type="AlphaFoldDB" id="A0A0D2RD95"/>
<dbReference type="Pfam" id="PF00249">
    <property type="entry name" value="Myb_DNA-binding"/>
    <property type="match status" value="1"/>
</dbReference>
<feature type="compositionally biased region" description="Basic and acidic residues" evidence="7">
    <location>
        <begin position="314"/>
        <end position="327"/>
    </location>
</feature>
<proteinExistence type="inferred from homology"/>
<keyword evidence="8" id="KW-0812">Transmembrane</keyword>
<protein>
    <recommendedName>
        <fullName evidence="9">HTH myb-type domain-containing protein</fullName>
    </recommendedName>
</protein>
<dbReference type="InterPro" id="IPR001005">
    <property type="entry name" value="SANT/Myb"/>
</dbReference>
<dbReference type="GO" id="GO:0003677">
    <property type="term" value="F:DNA binding"/>
    <property type="evidence" value="ECO:0007669"/>
    <property type="project" value="InterPro"/>
</dbReference>
<feature type="region of interest" description="Disordered" evidence="7">
    <location>
        <begin position="106"/>
        <end position="125"/>
    </location>
</feature>
<dbReference type="EMBL" id="CM001749">
    <property type="protein sequence ID" value="KJB68477.1"/>
    <property type="molecule type" value="Genomic_DNA"/>
</dbReference>
<dbReference type="GO" id="GO:0003700">
    <property type="term" value="F:DNA-binding transcription factor activity"/>
    <property type="evidence" value="ECO:0007669"/>
    <property type="project" value="InterPro"/>
</dbReference>
<evidence type="ECO:0000256" key="5">
    <source>
        <dbReference type="ARBA" id="ARBA00023163"/>
    </source>
</evidence>
<dbReference type="STRING" id="29730.A0A0D2RD95"/>
<evidence type="ECO:0000256" key="1">
    <source>
        <dbReference type="ARBA" id="ARBA00004123"/>
    </source>
</evidence>
<dbReference type="SUPFAM" id="SSF46689">
    <property type="entry name" value="Homeodomain-like"/>
    <property type="match status" value="1"/>
</dbReference>
<dbReference type="Gramene" id="KJB68477">
    <property type="protein sequence ID" value="KJB68477"/>
    <property type="gene ID" value="B456_010G247100"/>
</dbReference>
<keyword evidence="8" id="KW-0472">Membrane</keyword>
<evidence type="ECO:0000259" key="9">
    <source>
        <dbReference type="PROSITE" id="PS51294"/>
    </source>
</evidence>
<dbReference type="OMA" id="TPDSACH"/>
<feature type="domain" description="HTH myb-type" evidence="9">
    <location>
        <begin position="44"/>
        <end position="104"/>
    </location>
</feature>
<feature type="transmembrane region" description="Helical" evidence="8">
    <location>
        <begin position="162"/>
        <end position="182"/>
    </location>
</feature>
<evidence type="ECO:0000256" key="6">
    <source>
        <dbReference type="ARBA" id="ARBA00023242"/>
    </source>
</evidence>
<keyword evidence="4" id="KW-0175">Coiled coil</keyword>
<feature type="region of interest" description="Disordered" evidence="7">
    <location>
        <begin position="23"/>
        <end position="44"/>
    </location>
</feature>
<sequence length="413" mass="45076">MYHPKTVPGSSLVRSNSLVHGQHLDCGASSMDPVSGGNSSNPNLASKQRLRWTHELHDRFVDAVAQLGGPDRATPKGVLRVMGVQGLTIYHVKSHLQKYRLAKYLPDSSSDGKKPDKKETGDMLSNLDGSSGMQITEALKLQMEVQKRLHEQLEACILNANLILICYYVCLALLAIWSSMVLSVNNIRAQYFSLYLLRNRCNLLYYCAVTHALSFWCFIYLSSQNTDFTSDIQQVQRQLQLRIEAQGKYLKKIIEEQRLGGVLAEAPGTGASVPALGDNGLESDKKTDPATPAPTSESPLQDKAAKEGTSAKSHSVDESFSSHHEPLTPDSGCHVGSPAGSPKGEMLKKKQRVSMAGAFAKPEMVLPHQILDSSINASYQQSQSVFMGEQFNPSSGISIRNENQSGKGSGTEL</sequence>
<evidence type="ECO:0000256" key="4">
    <source>
        <dbReference type="ARBA" id="ARBA00023054"/>
    </source>
</evidence>
<dbReference type="Gene3D" id="1.10.10.60">
    <property type="entry name" value="Homeodomain-like"/>
    <property type="match status" value="1"/>
</dbReference>
<evidence type="ECO:0000256" key="3">
    <source>
        <dbReference type="ARBA" id="ARBA00023015"/>
    </source>
</evidence>
<organism evidence="10 11">
    <name type="scientific">Gossypium raimondii</name>
    <name type="common">Peruvian cotton</name>
    <name type="synonym">Gossypium klotzschianum subsp. raimondii</name>
    <dbReference type="NCBI Taxonomy" id="29730"/>
    <lineage>
        <taxon>Eukaryota</taxon>
        <taxon>Viridiplantae</taxon>
        <taxon>Streptophyta</taxon>
        <taxon>Embryophyta</taxon>
        <taxon>Tracheophyta</taxon>
        <taxon>Spermatophyta</taxon>
        <taxon>Magnoliopsida</taxon>
        <taxon>eudicotyledons</taxon>
        <taxon>Gunneridae</taxon>
        <taxon>Pentapetalae</taxon>
        <taxon>rosids</taxon>
        <taxon>malvids</taxon>
        <taxon>Malvales</taxon>
        <taxon>Malvaceae</taxon>
        <taxon>Malvoideae</taxon>
        <taxon>Gossypium</taxon>
    </lineage>
</organism>
<keyword evidence="6" id="KW-0539">Nucleus</keyword>
<keyword evidence="11" id="KW-1185">Reference proteome</keyword>
<evidence type="ECO:0000313" key="10">
    <source>
        <dbReference type="EMBL" id="KJB68477.1"/>
    </source>
</evidence>
<comment type="similarity">
    <text evidence="2">Belongs to the MYB-CC family.</text>
</comment>
<reference evidence="10 11" key="1">
    <citation type="journal article" date="2012" name="Nature">
        <title>Repeated polyploidization of Gossypium genomes and the evolution of spinnable cotton fibres.</title>
        <authorList>
            <person name="Paterson A.H."/>
            <person name="Wendel J.F."/>
            <person name="Gundlach H."/>
            <person name="Guo H."/>
            <person name="Jenkins J."/>
            <person name="Jin D."/>
            <person name="Llewellyn D."/>
            <person name="Showmaker K.C."/>
            <person name="Shu S."/>
            <person name="Udall J."/>
            <person name="Yoo M.J."/>
            <person name="Byers R."/>
            <person name="Chen W."/>
            <person name="Doron-Faigenboim A."/>
            <person name="Duke M.V."/>
            <person name="Gong L."/>
            <person name="Grimwood J."/>
            <person name="Grover C."/>
            <person name="Grupp K."/>
            <person name="Hu G."/>
            <person name="Lee T.H."/>
            <person name="Li J."/>
            <person name="Lin L."/>
            <person name="Liu T."/>
            <person name="Marler B.S."/>
            <person name="Page J.T."/>
            <person name="Roberts A.W."/>
            <person name="Romanel E."/>
            <person name="Sanders W.S."/>
            <person name="Szadkowski E."/>
            <person name="Tan X."/>
            <person name="Tang H."/>
            <person name="Xu C."/>
            <person name="Wang J."/>
            <person name="Wang Z."/>
            <person name="Zhang D."/>
            <person name="Zhang L."/>
            <person name="Ashrafi H."/>
            <person name="Bedon F."/>
            <person name="Bowers J.E."/>
            <person name="Brubaker C.L."/>
            <person name="Chee P.W."/>
            <person name="Das S."/>
            <person name="Gingle A.R."/>
            <person name="Haigler C.H."/>
            <person name="Harker D."/>
            <person name="Hoffmann L.V."/>
            <person name="Hovav R."/>
            <person name="Jones D.C."/>
            <person name="Lemke C."/>
            <person name="Mansoor S."/>
            <person name="ur Rahman M."/>
            <person name="Rainville L.N."/>
            <person name="Rambani A."/>
            <person name="Reddy U.K."/>
            <person name="Rong J.K."/>
            <person name="Saranga Y."/>
            <person name="Scheffler B.E."/>
            <person name="Scheffler J.A."/>
            <person name="Stelly D.M."/>
            <person name="Triplett B.A."/>
            <person name="Van Deynze A."/>
            <person name="Vaslin M.F."/>
            <person name="Waghmare V.N."/>
            <person name="Walford S.A."/>
            <person name="Wright R.J."/>
            <person name="Zaki E.A."/>
            <person name="Zhang T."/>
            <person name="Dennis E.S."/>
            <person name="Mayer K.F."/>
            <person name="Peterson D.G."/>
            <person name="Rokhsar D.S."/>
            <person name="Wang X."/>
            <person name="Schmutz J."/>
        </authorList>
    </citation>
    <scope>NUCLEOTIDE SEQUENCE [LARGE SCALE GENOMIC DNA]</scope>
</reference>
<keyword evidence="5" id="KW-0804">Transcription</keyword>
<dbReference type="PROSITE" id="PS51294">
    <property type="entry name" value="HTH_MYB"/>
    <property type="match status" value="1"/>
</dbReference>
<feature type="compositionally biased region" description="Basic and acidic residues" evidence="7">
    <location>
        <begin position="110"/>
        <end position="121"/>
    </location>
</feature>
<keyword evidence="3" id="KW-0805">Transcription regulation</keyword>
<dbReference type="InterPro" id="IPR025756">
    <property type="entry name" value="Myb_CC_LHEQLE"/>
</dbReference>
<dbReference type="InterPro" id="IPR006447">
    <property type="entry name" value="Myb_dom_plants"/>
</dbReference>
<comment type="subcellular location">
    <subcellularLocation>
        <location evidence="1">Nucleus</location>
    </subcellularLocation>
</comment>
<gene>
    <name evidence="10" type="ORF">B456_010G247100</name>
</gene>
<evidence type="ECO:0000313" key="11">
    <source>
        <dbReference type="Proteomes" id="UP000032304"/>
    </source>
</evidence>
<evidence type="ECO:0000256" key="2">
    <source>
        <dbReference type="ARBA" id="ARBA00006783"/>
    </source>
</evidence>
<evidence type="ECO:0000256" key="8">
    <source>
        <dbReference type="SAM" id="Phobius"/>
    </source>
</evidence>
<dbReference type="InterPro" id="IPR046955">
    <property type="entry name" value="PHR1-like"/>
</dbReference>
<dbReference type="eggNOG" id="ENOG502QU84">
    <property type="taxonomic scope" value="Eukaryota"/>
</dbReference>
<evidence type="ECO:0000256" key="7">
    <source>
        <dbReference type="SAM" id="MobiDB-lite"/>
    </source>
</evidence>
<dbReference type="InterPro" id="IPR009057">
    <property type="entry name" value="Homeodomain-like_sf"/>
</dbReference>